<dbReference type="AlphaFoldDB" id="A0A662Z606"/>
<sequence>MIILPIKKKWFDMIKKGEKKEEYREIKPYYNSRFEIFKRRSHVLVQFRNGYSSNSPYIVCRCSLSVGKGKKEWGAPDKDVYILTITRIYRLEQYLLEGKE</sequence>
<accession>A0A662Z606</accession>
<gene>
    <name evidence="1" type="ORF">SAMN04487865_1001162</name>
</gene>
<dbReference type="OrthoDB" id="9133299at2"/>
<name>A0A662Z606_9GAMM</name>
<proteinExistence type="predicted"/>
<dbReference type="RefSeq" id="WP_074838070.1">
    <property type="nucleotide sequence ID" value="NZ_CP047056.1"/>
</dbReference>
<evidence type="ECO:0008006" key="3">
    <source>
        <dbReference type="Google" id="ProtNLM"/>
    </source>
</evidence>
<organism evidence="1 2">
    <name type="scientific">Succinivibrio dextrinosolvens</name>
    <dbReference type="NCBI Taxonomy" id="83771"/>
    <lineage>
        <taxon>Bacteria</taxon>
        <taxon>Pseudomonadati</taxon>
        <taxon>Pseudomonadota</taxon>
        <taxon>Gammaproteobacteria</taxon>
        <taxon>Aeromonadales</taxon>
        <taxon>Succinivibrionaceae</taxon>
        <taxon>Succinivibrio</taxon>
    </lineage>
</organism>
<dbReference type="Proteomes" id="UP000243374">
    <property type="component" value="Unassembled WGS sequence"/>
</dbReference>
<evidence type="ECO:0000313" key="2">
    <source>
        <dbReference type="Proteomes" id="UP000243374"/>
    </source>
</evidence>
<reference evidence="1 2" key="1">
    <citation type="submission" date="2016-10" db="EMBL/GenBank/DDBJ databases">
        <authorList>
            <person name="Varghese N."/>
            <person name="Submissions S."/>
        </authorList>
    </citation>
    <scope>NUCLEOTIDE SEQUENCE [LARGE SCALE GENOMIC DNA]</scope>
    <source>
        <strain evidence="1 2">22B</strain>
    </source>
</reference>
<evidence type="ECO:0000313" key="1">
    <source>
        <dbReference type="EMBL" id="SFJ75238.1"/>
    </source>
</evidence>
<keyword evidence="2" id="KW-1185">Reference proteome</keyword>
<dbReference type="EMBL" id="FOSF01000001">
    <property type="protein sequence ID" value="SFJ75238.1"/>
    <property type="molecule type" value="Genomic_DNA"/>
</dbReference>
<protein>
    <recommendedName>
        <fullName evidence="3">ASCH domain-containing protein</fullName>
    </recommendedName>
</protein>